<evidence type="ECO:0000256" key="2">
    <source>
        <dbReference type="ARBA" id="ARBA00010896"/>
    </source>
</evidence>
<accession>A0A2S4Q1G2</accession>
<evidence type="ECO:0000256" key="5">
    <source>
        <dbReference type="ARBA" id="ARBA00023242"/>
    </source>
</evidence>
<dbReference type="InterPro" id="IPR001356">
    <property type="entry name" value="HD"/>
</dbReference>
<comment type="similarity">
    <text evidence="2">Belongs to the engrailed homeobox family.</text>
</comment>
<evidence type="ECO:0000313" key="11">
    <source>
        <dbReference type="Proteomes" id="UP000237438"/>
    </source>
</evidence>
<dbReference type="CDD" id="cd00086">
    <property type="entry name" value="homeodomain"/>
    <property type="match status" value="1"/>
</dbReference>
<dbReference type="PROSITE" id="PS50071">
    <property type="entry name" value="HOMEOBOX_2"/>
    <property type="match status" value="1"/>
</dbReference>
<dbReference type="PROSITE" id="PS00027">
    <property type="entry name" value="HOMEOBOX_1"/>
    <property type="match status" value="1"/>
</dbReference>
<dbReference type="STRING" id="225359.A0A2S4Q1G2"/>
<feature type="region of interest" description="Disordered" evidence="8">
    <location>
        <begin position="101"/>
        <end position="122"/>
    </location>
</feature>
<reference evidence="10 11" key="1">
    <citation type="submission" date="2017-10" db="EMBL/GenBank/DDBJ databases">
        <title>Development of genomic resources for the powdery mildew, Erysiphe pulchra.</title>
        <authorList>
            <person name="Wadl P.A."/>
            <person name="Mack B.M."/>
            <person name="Moore G."/>
            <person name="Beltz S.B."/>
        </authorList>
    </citation>
    <scope>NUCLEOTIDE SEQUENCE [LARGE SCALE GENOMIC DNA]</scope>
    <source>
        <strain evidence="10">Cflorida</strain>
    </source>
</reference>
<protein>
    <recommendedName>
        <fullName evidence="9">Homeobox domain-containing protein</fullName>
    </recommendedName>
</protein>
<feature type="DNA-binding region" description="Homeobox" evidence="6">
    <location>
        <begin position="52"/>
        <end position="105"/>
    </location>
</feature>
<dbReference type="EMBL" id="PEDP01000028">
    <property type="protein sequence ID" value="POS88129.1"/>
    <property type="molecule type" value="Genomic_DNA"/>
</dbReference>
<dbReference type="GO" id="GO:0016586">
    <property type="term" value="C:RSC-type complex"/>
    <property type="evidence" value="ECO:0007669"/>
    <property type="project" value="TreeGrafter"/>
</dbReference>
<dbReference type="SMART" id="SM00389">
    <property type="entry name" value="HOX"/>
    <property type="match status" value="1"/>
</dbReference>
<evidence type="ECO:0000259" key="9">
    <source>
        <dbReference type="PROSITE" id="PS50071"/>
    </source>
</evidence>
<feature type="domain" description="Homeobox" evidence="9">
    <location>
        <begin position="50"/>
        <end position="104"/>
    </location>
</feature>
<dbReference type="OrthoDB" id="6159439at2759"/>
<comment type="caution">
    <text evidence="10">The sequence shown here is derived from an EMBL/GenBank/DDBJ whole genome shotgun (WGS) entry which is preliminary data.</text>
</comment>
<feature type="region of interest" description="Disordered" evidence="8">
    <location>
        <begin position="380"/>
        <end position="401"/>
    </location>
</feature>
<dbReference type="GO" id="GO:0000981">
    <property type="term" value="F:DNA-binding transcription factor activity, RNA polymerase II-specific"/>
    <property type="evidence" value="ECO:0007669"/>
    <property type="project" value="InterPro"/>
</dbReference>
<dbReference type="SUPFAM" id="SSF46689">
    <property type="entry name" value="Homeodomain-like"/>
    <property type="match status" value="1"/>
</dbReference>
<evidence type="ECO:0000313" key="10">
    <source>
        <dbReference type="EMBL" id="POS88129.1"/>
    </source>
</evidence>
<dbReference type="InterPro" id="IPR009057">
    <property type="entry name" value="Homeodomain-like_sf"/>
</dbReference>
<evidence type="ECO:0000256" key="7">
    <source>
        <dbReference type="RuleBase" id="RU000682"/>
    </source>
</evidence>
<feature type="compositionally biased region" description="Basic and acidic residues" evidence="8">
    <location>
        <begin position="102"/>
        <end position="112"/>
    </location>
</feature>
<keyword evidence="3 6" id="KW-0238">DNA-binding</keyword>
<sequence>MECYPSSYPFQQHNRPVIPLETDGNPIFSFPAHLPSPYGFTQAPTIIEAKPRLGKDEVSKLEREFKKNPKPSTQTKKGFAEEMNVDLPRINNWFQNRRAKRKQEMKEKKGETDQVPETMKYPTPTSPDMFSHDTDQRSNDCQPVPEAFFHNNYKLQSEFVYNPEMMEPRNTTMGSFSQSILPIRNKSPISYDTFYSFNNNNCTSPLPLDTGNSSNTSPPKDVSLEFYQNYDTGNLNLATQLSSISRPTSSNFNNEIPAATSPFQAFPLKNINSQILDSTAPTHLMRSDTTLPLSPENCFGHSSVDNFENSPQHKAIPDENSLDEIYSEEKNFEPPLYCPVTFSSPPAPNNTRFISRPPVNIALRRKKVQHRPAALTAHTLSNRHNTGPCSTSHLDGSHLSSKSPLDLSMRRIVSAGGNRAVVSGRVQKHGFDLSQRSPINIGSFENVGKIMDYNLCNIYTPPSLTGLSSLGGSLAPSTPNEINFGQSDGFGPMHSPVGGTQNFLFNYNVANCLNSINESNQDFNSTDNYQSTLLDQNTYNPWPSFGSNNEKSSTYKAYDESQYLGISSPFTDGFPTNDSFPTDSTSQPTTPGFVPSYESSCTFNHMPTPHETESYSCKSDGEYVFNDLIYQEDNAMKETKREKKVFQFSHTTPADFTHI</sequence>
<keyword evidence="11" id="KW-1185">Reference proteome</keyword>
<organism evidence="10 11">
    <name type="scientific">Erysiphe pulchra</name>
    <dbReference type="NCBI Taxonomy" id="225359"/>
    <lineage>
        <taxon>Eukaryota</taxon>
        <taxon>Fungi</taxon>
        <taxon>Dikarya</taxon>
        <taxon>Ascomycota</taxon>
        <taxon>Pezizomycotina</taxon>
        <taxon>Leotiomycetes</taxon>
        <taxon>Erysiphales</taxon>
        <taxon>Erysiphaceae</taxon>
        <taxon>Erysiphe</taxon>
    </lineage>
</organism>
<dbReference type="PANTHER" id="PTHR24341:SF6">
    <property type="entry name" value="HOMEOBOX PROTEIN INVECTED"/>
    <property type="match status" value="1"/>
</dbReference>
<dbReference type="AlphaFoldDB" id="A0A2S4Q1G2"/>
<evidence type="ECO:0000256" key="8">
    <source>
        <dbReference type="SAM" id="MobiDB-lite"/>
    </source>
</evidence>
<evidence type="ECO:0000256" key="1">
    <source>
        <dbReference type="ARBA" id="ARBA00004123"/>
    </source>
</evidence>
<evidence type="ECO:0000256" key="3">
    <source>
        <dbReference type="ARBA" id="ARBA00023125"/>
    </source>
</evidence>
<dbReference type="GO" id="GO:0003677">
    <property type="term" value="F:DNA binding"/>
    <property type="evidence" value="ECO:0007669"/>
    <property type="project" value="UniProtKB-UniRule"/>
</dbReference>
<dbReference type="InterPro" id="IPR017970">
    <property type="entry name" value="Homeobox_CS"/>
</dbReference>
<keyword evidence="4 6" id="KW-0371">Homeobox</keyword>
<evidence type="ECO:0000256" key="4">
    <source>
        <dbReference type="ARBA" id="ARBA00023155"/>
    </source>
</evidence>
<evidence type="ECO:0000256" key="6">
    <source>
        <dbReference type="PROSITE-ProRule" id="PRU00108"/>
    </source>
</evidence>
<name>A0A2S4Q1G2_9PEZI</name>
<keyword evidence="5 6" id="KW-0539">Nucleus</keyword>
<dbReference type="Pfam" id="PF00046">
    <property type="entry name" value="Homeodomain"/>
    <property type="match status" value="1"/>
</dbReference>
<comment type="subcellular location">
    <subcellularLocation>
        <location evidence="1 6 7">Nucleus</location>
    </subcellularLocation>
</comment>
<dbReference type="InterPro" id="IPR050720">
    <property type="entry name" value="Engrailed_Homeobox_TFs"/>
</dbReference>
<dbReference type="PANTHER" id="PTHR24341">
    <property type="entry name" value="HOMEOBOX PROTEIN ENGRAILED"/>
    <property type="match status" value="1"/>
</dbReference>
<dbReference type="Proteomes" id="UP000237438">
    <property type="component" value="Unassembled WGS sequence"/>
</dbReference>
<proteinExistence type="inferred from homology"/>
<dbReference type="Gene3D" id="1.10.10.60">
    <property type="entry name" value="Homeodomain-like"/>
    <property type="match status" value="1"/>
</dbReference>
<gene>
    <name evidence="10" type="ORF">EPUL_000506</name>
</gene>